<dbReference type="AlphaFoldDB" id="A0A1B9Y2N0"/>
<dbReference type="PANTHER" id="PTHR42852">
    <property type="entry name" value="THIOL:DISULFIDE INTERCHANGE PROTEIN DSBE"/>
    <property type="match status" value="1"/>
</dbReference>
<dbReference type="EMBL" id="MAKX01000001">
    <property type="protein sequence ID" value="OCK44064.1"/>
    <property type="molecule type" value="Genomic_DNA"/>
</dbReference>
<sequence length="310" mass="35311">MRNIILALLSIIIGFGLSLFTLNTYIKGTSKNDNTESAAKEIIISKKAASETKEIEKPAEVEKPVEIEATVVANNTEEKKPINTDDIQENYDNWNAYNKQNIDLMSTFIPLDNKGAIMDKGIFLVSLRTGAYIAVKSKNKKDEIQYQLTNIKNTSNEKIKKAIVSKATIAYQYFKMEGKKIPRYDFVDLKGKSHNKADTEGKIVVLKCWFITCKVCVEEFPQLNALVDKYKEDDIEFVSLAFDEKDKLIEFLKTKPFKYVTVPNQKKYMSKKLKVKQYPTHLIVDANGVILKMVNNVKTLTSELERIVGK</sequence>
<dbReference type="InterPro" id="IPR013766">
    <property type="entry name" value="Thioredoxin_domain"/>
</dbReference>
<dbReference type="Gene3D" id="3.40.30.10">
    <property type="entry name" value="Glutaredoxin"/>
    <property type="match status" value="1"/>
</dbReference>
<protein>
    <recommendedName>
        <fullName evidence="1">Thioredoxin domain-containing protein</fullName>
    </recommendedName>
</protein>
<dbReference type="InterPro" id="IPR036249">
    <property type="entry name" value="Thioredoxin-like_sf"/>
</dbReference>
<dbReference type="SUPFAM" id="SSF52833">
    <property type="entry name" value="Thioredoxin-like"/>
    <property type="match status" value="1"/>
</dbReference>
<dbReference type="OrthoDB" id="9815205at2"/>
<reference evidence="2 3" key="1">
    <citation type="submission" date="2016-06" db="EMBL/GenBank/DDBJ databases">
        <title>Draft Genome Sequence of Tenacibaculum soleae UCD-KL19.</title>
        <authorList>
            <person name="Eisen J.A."/>
            <person name="Coil D.A."/>
            <person name="Lujan K.M."/>
        </authorList>
    </citation>
    <scope>NUCLEOTIDE SEQUENCE [LARGE SCALE GENOMIC DNA]</scope>
    <source>
        <strain evidence="2 3">UCD-KL19</strain>
    </source>
</reference>
<dbReference type="InterPro" id="IPR000866">
    <property type="entry name" value="AhpC/TSA"/>
</dbReference>
<dbReference type="STRING" id="447689.BA195_05075"/>
<dbReference type="InterPro" id="IPR050553">
    <property type="entry name" value="Thioredoxin_ResA/DsbE_sf"/>
</dbReference>
<dbReference type="GO" id="GO:0016209">
    <property type="term" value="F:antioxidant activity"/>
    <property type="evidence" value="ECO:0007669"/>
    <property type="project" value="InterPro"/>
</dbReference>
<evidence type="ECO:0000313" key="3">
    <source>
        <dbReference type="Proteomes" id="UP000093186"/>
    </source>
</evidence>
<dbReference type="PANTHER" id="PTHR42852:SF13">
    <property type="entry name" value="PROTEIN DIPZ"/>
    <property type="match status" value="1"/>
</dbReference>
<gene>
    <name evidence="2" type="ORF">BA195_05075</name>
</gene>
<evidence type="ECO:0000313" key="2">
    <source>
        <dbReference type="EMBL" id="OCK44064.1"/>
    </source>
</evidence>
<keyword evidence="3" id="KW-1185">Reference proteome</keyword>
<dbReference type="PROSITE" id="PS51352">
    <property type="entry name" value="THIOREDOXIN_2"/>
    <property type="match status" value="1"/>
</dbReference>
<dbReference type="Pfam" id="PF00578">
    <property type="entry name" value="AhpC-TSA"/>
    <property type="match status" value="1"/>
</dbReference>
<organism evidence="2 3">
    <name type="scientific">Tenacibaculum soleae</name>
    <dbReference type="NCBI Taxonomy" id="447689"/>
    <lineage>
        <taxon>Bacteria</taxon>
        <taxon>Pseudomonadati</taxon>
        <taxon>Bacteroidota</taxon>
        <taxon>Flavobacteriia</taxon>
        <taxon>Flavobacteriales</taxon>
        <taxon>Flavobacteriaceae</taxon>
        <taxon>Tenacibaculum</taxon>
    </lineage>
</organism>
<proteinExistence type="predicted"/>
<name>A0A1B9Y2N0_9FLAO</name>
<feature type="domain" description="Thioredoxin" evidence="1">
    <location>
        <begin position="175"/>
        <end position="310"/>
    </location>
</feature>
<dbReference type="RefSeq" id="WP_068703089.1">
    <property type="nucleotide sequence ID" value="NZ_MAKX01000001.1"/>
</dbReference>
<comment type="caution">
    <text evidence="2">The sequence shown here is derived from an EMBL/GenBank/DDBJ whole genome shotgun (WGS) entry which is preliminary data.</text>
</comment>
<accession>A0A1B9Y2N0</accession>
<evidence type="ECO:0000259" key="1">
    <source>
        <dbReference type="PROSITE" id="PS51352"/>
    </source>
</evidence>
<dbReference type="CDD" id="cd02966">
    <property type="entry name" value="TlpA_like_family"/>
    <property type="match status" value="1"/>
</dbReference>
<dbReference type="Proteomes" id="UP000093186">
    <property type="component" value="Unassembled WGS sequence"/>
</dbReference>
<dbReference type="GO" id="GO:0016491">
    <property type="term" value="F:oxidoreductase activity"/>
    <property type="evidence" value="ECO:0007669"/>
    <property type="project" value="InterPro"/>
</dbReference>